<sequence length="190" mass="22080">MNTKIRICLSFIIFGLLSSVANSATIKELDDDTFKKMYNTMMIDTYKLPNNSPFAGMGGAPDPYVLIYSTAEQKFVSDIKKFELLELKTADKKQLTDPPKVIKNHPVNHHYFDSLPFKELQQYLPDANINSEYIVFMSLPTHEAAVITETLLKKLRKKQKTYIKVPQLVEHIHQVLERKNWQVYRRISEN</sequence>
<feature type="signal peptide" evidence="1">
    <location>
        <begin position="1"/>
        <end position="23"/>
    </location>
</feature>
<evidence type="ECO:0000313" key="2">
    <source>
        <dbReference type="EMBL" id="GHF77667.1"/>
    </source>
</evidence>
<accession>A0A919EFW0</accession>
<gene>
    <name evidence="2" type="ORF">GCM10017161_00810</name>
</gene>
<name>A0A919EFW0_9GAMM</name>
<dbReference type="RefSeq" id="WP_189766746.1">
    <property type="nucleotide sequence ID" value="NZ_BNCK01000001.1"/>
</dbReference>
<comment type="caution">
    <text evidence="2">The sequence shown here is derived from an EMBL/GenBank/DDBJ whole genome shotgun (WGS) entry which is preliminary data.</text>
</comment>
<keyword evidence="3" id="KW-1185">Reference proteome</keyword>
<reference evidence="2" key="2">
    <citation type="submission" date="2020-09" db="EMBL/GenBank/DDBJ databases">
        <authorList>
            <person name="Sun Q."/>
            <person name="Kim S."/>
        </authorList>
    </citation>
    <scope>NUCLEOTIDE SEQUENCE</scope>
    <source>
        <strain evidence="2">KCTC 42731</strain>
    </source>
</reference>
<dbReference type="AlphaFoldDB" id="A0A919EFW0"/>
<organism evidence="2 3">
    <name type="scientific">Thalassotalea marina</name>
    <dbReference type="NCBI Taxonomy" id="1673741"/>
    <lineage>
        <taxon>Bacteria</taxon>
        <taxon>Pseudomonadati</taxon>
        <taxon>Pseudomonadota</taxon>
        <taxon>Gammaproteobacteria</taxon>
        <taxon>Alteromonadales</taxon>
        <taxon>Colwelliaceae</taxon>
        <taxon>Thalassotalea</taxon>
    </lineage>
</organism>
<dbReference type="EMBL" id="BNCK01000001">
    <property type="protein sequence ID" value="GHF77667.1"/>
    <property type="molecule type" value="Genomic_DNA"/>
</dbReference>
<evidence type="ECO:0000256" key="1">
    <source>
        <dbReference type="SAM" id="SignalP"/>
    </source>
</evidence>
<proteinExistence type="predicted"/>
<keyword evidence="1" id="KW-0732">Signal</keyword>
<feature type="chain" id="PRO_5037632475" evidence="1">
    <location>
        <begin position="24"/>
        <end position="190"/>
    </location>
</feature>
<dbReference type="Proteomes" id="UP000623842">
    <property type="component" value="Unassembled WGS sequence"/>
</dbReference>
<evidence type="ECO:0000313" key="3">
    <source>
        <dbReference type="Proteomes" id="UP000623842"/>
    </source>
</evidence>
<protein>
    <submittedName>
        <fullName evidence="2">Uncharacterized protein</fullName>
    </submittedName>
</protein>
<reference evidence="2" key="1">
    <citation type="journal article" date="2014" name="Int. J. Syst. Evol. Microbiol.">
        <title>Complete genome sequence of Corynebacterium casei LMG S-19264T (=DSM 44701T), isolated from a smear-ripened cheese.</title>
        <authorList>
            <consortium name="US DOE Joint Genome Institute (JGI-PGF)"/>
            <person name="Walter F."/>
            <person name="Albersmeier A."/>
            <person name="Kalinowski J."/>
            <person name="Ruckert C."/>
        </authorList>
    </citation>
    <scope>NUCLEOTIDE SEQUENCE</scope>
    <source>
        <strain evidence="2">KCTC 42731</strain>
    </source>
</reference>